<dbReference type="RefSeq" id="WP_317770665.1">
    <property type="nucleotide sequence ID" value="NZ_JAWMAJ010000019.1"/>
</dbReference>
<name>A0ABU4F7L1_9ACTN</name>
<dbReference type="Proteomes" id="UP001187346">
    <property type="component" value="Unassembled WGS sequence"/>
</dbReference>
<dbReference type="SUPFAM" id="SSF51735">
    <property type="entry name" value="NAD(P)-binding Rossmann-fold domains"/>
    <property type="match status" value="1"/>
</dbReference>
<dbReference type="InterPro" id="IPR013328">
    <property type="entry name" value="6PGD_dom2"/>
</dbReference>
<dbReference type="PANTHER" id="PTHR43580">
    <property type="entry name" value="OXIDOREDUCTASE GLYR1-RELATED"/>
    <property type="match status" value="1"/>
</dbReference>
<keyword evidence="2" id="KW-0560">Oxidoreductase</keyword>
<evidence type="ECO:0000313" key="6">
    <source>
        <dbReference type="EMBL" id="MDV7215946.1"/>
    </source>
</evidence>
<dbReference type="InterPro" id="IPR051265">
    <property type="entry name" value="HIBADH-related_NP60_sf"/>
</dbReference>
<comment type="similarity">
    <text evidence="1">Belongs to the HIBADH-related family.</text>
</comment>
<dbReference type="Gene3D" id="3.40.50.720">
    <property type="entry name" value="NAD(P)-binding Rossmann-like Domain"/>
    <property type="match status" value="1"/>
</dbReference>
<evidence type="ECO:0000256" key="2">
    <source>
        <dbReference type="ARBA" id="ARBA00023002"/>
    </source>
</evidence>
<evidence type="ECO:0000256" key="3">
    <source>
        <dbReference type="SAM" id="SignalP"/>
    </source>
</evidence>
<dbReference type="Pfam" id="PF21761">
    <property type="entry name" value="RedAm-like_C"/>
    <property type="match status" value="1"/>
</dbReference>
<comment type="caution">
    <text evidence="6">The sequence shown here is derived from an EMBL/GenBank/DDBJ whole genome shotgun (WGS) entry which is preliminary data.</text>
</comment>
<dbReference type="PIRSF" id="PIRSF000103">
    <property type="entry name" value="HIBADH"/>
    <property type="match status" value="1"/>
</dbReference>
<feature type="chain" id="PRO_5047180065" evidence="3">
    <location>
        <begin position="22"/>
        <end position="292"/>
    </location>
</feature>
<dbReference type="PANTHER" id="PTHR43580:SF2">
    <property type="entry name" value="CYTOKINE-LIKE NUCLEAR FACTOR N-PAC"/>
    <property type="match status" value="1"/>
</dbReference>
<evidence type="ECO:0000256" key="1">
    <source>
        <dbReference type="ARBA" id="ARBA00009080"/>
    </source>
</evidence>
<dbReference type="Gene3D" id="1.10.1040.10">
    <property type="entry name" value="N-(1-d-carboxylethyl)-l-norvaline Dehydrogenase, domain 2"/>
    <property type="match status" value="1"/>
</dbReference>
<dbReference type="InterPro" id="IPR036291">
    <property type="entry name" value="NAD(P)-bd_dom_sf"/>
</dbReference>
<evidence type="ECO:0000313" key="7">
    <source>
        <dbReference type="Proteomes" id="UP001187346"/>
    </source>
</evidence>
<organism evidence="6 7">
    <name type="scientific">Streptomyces prunicolor</name>
    <dbReference type="NCBI Taxonomy" id="67348"/>
    <lineage>
        <taxon>Bacteria</taxon>
        <taxon>Bacillati</taxon>
        <taxon>Actinomycetota</taxon>
        <taxon>Actinomycetes</taxon>
        <taxon>Kitasatosporales</taxon>
        <taxon>Streptomycetaceae</taxon>
        <taxon>Streptomyces</taxon>
    </lineage>
</organism>
<protein>
    <submittedName>
        <fullName evidence="6">NAD(P)-binding domain-containing protein</fullName>
    </submittedName>
</protein>
<evidence type="ECO:0000259" key="4">
    <source>
        <dbReference type="Pfam" id="PF03446"/>
    </source>
</evidence>
<feature type="signal peptide" evidence="3">
    <location>
        <begin position="1"/>
        <end position="21"/>
    </location>
</feature>
<reference evidence="6 7" key="1">
    <citation type="submission" date="2023-10" db="EMBL/GenBank/DDBJ databases">
        <title>Characterization of rhizosphere-enriched actinobacteria from wheat plants lab-grown on chernevaya soil.</title>
        <authorList>
            <person name="Tikhonova E.N."/>
            <person name="Konopkin A."/>
            <person name="Kravchenko I.K."/>
        </authorList>
    </citation>
    <scope>NUCLEOTIDE SEQUENCE [LARGE SCALE GENOMIC DNA]</scope>
    <source>
        <strain evidence="6 7">RR29</strain>
    </source>
</reference>
<dbReference type="InterPro" id="IPR048666">
    <property type="entry name" value="RedAm-like_C"/>
</dbReference>
<accession>A0ABU4F7L1</accession>
<dbReference type="EMBL" id="JAWMAJ010000019">
    <property type="protein sequence ID" value="MDV7215946.1"/>
    <property type="molecule type" value="Genomic_DNA"/>
</dbReference>
<dbReference type="InterPro" id="IPR006115">
    <property type="entry name" value="6PGDH_NADP-bd"/>
</dbReference>
<dbReference type="Pfam" id="PF03446">
    <property type="entry name" value="NAD_binding_2"/>
    <property type="match status" value="1"/>
</dbReference>
<feature type="domain" description="NADPH-dependent reductive aminase-like C-terminal" evidence="5">
    <location>
        <begin position="177"/>
        <end position="289"/>
    </location>
</feature>
<keyword evidence="3" id="KW-0732">Signal</keyword>
<sequence length="292" mass="30123">MTATRVSVLGMGLMGSAVAKAFIDAGHDVAVWNRTPAKCVAVADQGARTVWTPSEAVAWGEVTVAVLSDYRAVREVVTSIAPGCAASGTVFLNLTTGDAAAAADMEKAFASTGMTYLDGAVLAYPKDVGGTADILVSGPEAAWHRYRDVLAAMGAGTVHTSEAIHEANVIDTAATGSFFCTALGAFYEASAYASHHGVPADRLAVHALRFLDLLRTEIPEGAEQIMSGAYETDQATVHTYEAAMALITDTTRAIGQPAHISAGFLANLRAAQAAGLGDRSLAVTHEVLGRAG</sequence>
<keyword evidence="7" id="KW-1185">Reference proteome</keyword>
<gene>
    <name evidence="6" type="ORF">R5A26_08275</name>
</gene>
<feature type="domain" description="6-phosphogluconate dehydrogenase NADP-binding" evidence="4">
    <location>
        <begin position="6"/>
        <end position="158"/>
    </location>
</feature>
<dbReference type="InterPro" id="IPR015815">
    <property type="entry name" value="HIBADH-related"/>
</dbReference>
<proteinExistence type="inferred from homology"/>
<evidence type="ECO:0000259" key="5">
    <source>
        <dbReference type="Pfam" id="PF21761"/>
    </source>
</evidence>